<accession>I7LVC7</accession>
<dbReference type="Proteomes" id="UP000009168">
    <property type="component" value="Unassembled WGS sequence"/>
</dbReference>
<dbReference type="GeneID" id="7840361"/>
<evidence type="ECO:0000256" key="1">
    <source>
        <dbReference type="SAM" id="MobiDB-lite"/>
    </source>
</evidence>
<sequence>MIKSDSTNILRSKVIDFLNSPNYQQKKSTFNINEKLTDQQKMKILKKITSESDRFQFELTYSLKNYQKATFQPPVNSEYYESVRKVEEKSKYSKEQQKESTPIEFSSSQHKNEGNEQQQKQIFLQDKFNFVNSKKNMSPRHQCLPTTFNESDFQIQNQVNPLDKYSISYQQNQNDKKQTEESDQIFDVIKEVEESGSQKENSQKSLKSKLNTSQKIENNFFPLSLTKEYKNLYKQNSVKQESPLNADQNCLNSTKNQKLQKSQALFNTIKYQQIISDPLIDPLTDDIDELSALRKRSNHNILTTKISLATPPSQIHTLVKKNNTYFFDKSNKYKKEFFVPPVKNQYLRDIQFKEAESESLHLKNQFYDQNQAIIEEQKENENQSKVAEKDEFCNKYFSKSSYHQQSYTLSTQSNRTLDQSSLDKFGNYTIQSALKSQQKINKSKQSEKSVNQNSLNQSLFQNSQALNIQQDFNGLNKTQEASIQSEELESSQINTKSQTSLNPIQNSKIIPNFLPQNPQIETRVNSQINNNKLNFGEKQKQNIRINIKDTDKSKTKLFSENSDEIVNSKESITLKDLGDFQQSASKSNKLAYDRFIFNIGEYEKNIQSLLLVSLNESPQFSRKKTSLPKIKIVSKSGRNAYENPAPGYYNLADINHKNKRGHTFSKAKKVSSIQLLSQYYEKYTPLNNLKQQPPHEETAEQYFSKLMNEVKRQVDRERRQIGQVLLKADSIQELNSIEQNVIDRYQTELIQKMIQCKRYINSIKQHLRKDDPPFLKKF</sequence>
<protein>
    <submittedName>
        <fullName evidence="2">Uncharacterized protein</fullName>
    </submittedName>
</protein>
<dbReference type="EMBL" id="GG662656">
    <property type="protein sequence ID" value="EAR97877.1"/>
    <property type="molecule type" value="Genomic_DNA"/>
</dbReference>
<evidence type="ECO:0000313" key="2">
    <source>
        <dbReference type="EMBL" id="EAR97877.1"/>
    </source>
</evidence>
<dbReference type="HOGENOM" id="CLU_360019_0_0_1"/>
<feature type="region of interest" description="Disordered" evidence="1">
    <location>
        <begin position="91"/>
        <end position="118"/>
    </location>
</feature>
<dbReference type="AlphaFoldDB" id="I7LVC7"/>
<gene>
    <name evidence="2" type="ORF">TTHERM_00278630</name>
</gene>
<reference evidence="3" key="1">
    <citation type="journal article" date="2006" name="PLoS Biol.">
        <title>Macronuclear genome sequence of the ciliate Tetrahymena thermophila, a model eukaryote.</title>
        <authorList>
            <person name="Eisen J.A."/>
            <person name="Coyne R.S."/>
            <person name="Wu M."/>
            <person name="Wu D."/>
            <person name="Thiagarajan M."/>
            <person name="Wortman J.R."/>
            <person name="Badger J.H."/>
            <person name="Ren Q."/>
            <person name="Amedeo P."/>
            <person name="Jones K.M."/>
            <person name="Tallon L.J."/>
            <person name="Delcher A.L."/>
            <person name="Salzberg S.L."/>
            <person name="Silva J.C."/>
            <person name="Haas B.J."/>
            <person name="Majoros W.H."/>
            <person name="Farzad M."/>
            <person name="Carlton J.M."/>
            <person name="Smith R.K. Jr."/>
            <person name="Garg J."/>
            <person name="Pearlman R.E."/>
            <person name="Karrer K.M."/>
            <person name="Sun L."/>
            <person name="Manning G."/>
            <person name="Elde N.C."/>
            <person name="Turkewitz A.P."/>
            <person name="Asai D.J."/>
            <person name="Wilkes D.E."/>
            <person name="Wang Y."/>
            <person name="Cai H."/>
            <person name="Collins K."/>
            <person name="Stewart B.A."/>
            <person name="Lee S.R."/>
            <person name="Wilamowska K."/>
            <person name="Weinberg Z."/>
            <person name="Ruzzo W.L."/>
            <person name="Wloga D."/>
            <person name="Gaertig J."/>
            <person name="Frankel J."/>
            <person name="Tsao C.-C."/>
            <person name="Gorovsky M.A."/>
            <person name="Keeling P.J."/>
            <person name="Waller R.F."/>
            <person name="Patron N.J."/>
            <person name="Cherry J.M."/>
            <person name="Stover N.A."/>
            <person name="Krieger C.J."/>
            <person name="del Toro C."/>
            <person name="Ryder H.F."/>
            <person name="Williamson S.C."/>
            <person name="Barbeau R.A."/>
            <person name="Hamilton E.P."/>
            <person name="Orias E."/>
        </authorList>
    </citation>
    <scope>NUCLEOTIDE SEQUENCE [LARGE SCALE GENOMIC DNA]</scope>
    <source>
        <strain evidence="3">SB210</strain>
    </source>
</reference>
<name>I7LVC7_TETTS</name>
<proteinExistence type="predicted"/>
<feature type="compositionally biased region" description="Polar residues" evidence="1">
    <location>
        <begin position="103"/>
        <end position="118"/>
    </location>
</feature>
<dbReference type="KEGG" id="tet:TTHERM_00278630"/>
<dbReference type="RefSeq" id="XP_001018122.1">
    <property type="nucleotide sequence ID" value="XM_001018122.1"/>
</dbReference>
<dbReference type="InParanoid" id="I7LVC7"/>
<keyword evidence="3" id="KW-1185">Reference proteome</keyword>
<organism evidence="2 3">
    <name type="scientific">Tetrahymena thermophila (strain SB210)</name>
    <dbReference type="NCBI Taxonomy" id="312017"/>
    <lineage>
        <taxon>Eukaryota</taxon>
        <taxon>Sar</taxon>
        <taxon>Alveolata</taxon>
        <taxon>Ciliophora</taxon>
        <taxon>Intramacronucleata</taxon>
        <taxon>Oligohymenophorea</taxon>
        <taxon>Hymenostomatida</taxon>
        <taxon>Tetrahymenina</taxon>
        <taxon>Tetrahymenidae</taxon>
        <taxon>Tetrahymena</taxon>
    </lineage>
</organism>
<evidence type="ECO:0000313" key="3">
    <source>
        <dbReference type="Proteomes" id="UP000009168"/>
    </source>
</evidence>